<dbReference type="STRING" id="3750.A0A498KFV3"/>
<evidence type="ECO:0000259" key="1">
    <source>
        <dbReference type="Pfam" id="PF01210"/>
    </source>
</evidence>
<dbReference type="Pfam" id="PF01210">
    <property type="entry name" value="NAD_Gly3P_dh_N"/>
    <property type="match status" value="1"/>
</dbReference>
<organism evidence="2 3">
    <name type="scientific">Malus domestica</name>
    <name type="common">Apple</name>
    <name type="synonym">Pyrus malus</name>
    <dbReference type="NCBI Taxonomy" id="3750"/>
    <lineage>
        <taxon>Eukaryota</taxon>
        <taxon>Viridiplantae</taxon>
        <taxon>Streptophyta</taxon>
        <taxon>Embryophyta</taxon>
        <taxon>Tracheophyta</taxon>
        <taxon>Spermatophyta</taxon>
        <taxon>Magnoliopsida</taxon>
        <taxon>eudicotyledons</taxon>
        <taxon>Gunneridae</taxon>
        <taxon>Pentapetalae</taxon>
        <taxon>rosids</taxon>
        <taxon>fabids</taxon>
        <taxon>Rosales</taxon>
        <taxon>Rosaceae</taxon>
        <taxon>Amygdaloideae</taxon>
        <taxon>Maleae</taxon>
        <taxon>Malus</taxon>
    </lineage>
</organism>
<dbReference type="Proteomes" id="UP000290289">
    <property type="component" value="Chromosome 2"/>
</dbReference>
<reference evidence="2 3" key="1">
    <citation type="submission" date="2018-10" db="EMBL/GenBank/DDBJ databases">
        <title>A high-quality apple genome assembly.</title>
        <authorList>
            <person name="Hu J."/>
        </authorList>
    </citation>
    <scope>NUCLEOTIDE SEQUENCE [LARGE SCALE GENOMIC DNA]</scope>
    <source>
        <strain evidence="3">cv. HFTH1</strain>
        <tissue evidence="2">Young leaf</tissue>
    </source>
</reference>
<dbReference type="GO" id="GO:0051287">
    <property type="term" value="F:NAD binding"/>
    <property type="evidence" value="ECO:0007669"/>
    <property type="project" value="InterPro"/>
</dbReference>
<dbReference type="EMBL" id="RDQH01000328">
    <property type="protein sequence ID" value="RXI06091.1"/>
    <property type="molecule type" value="Genomic_DNA"/>
</dbReference>
<feature type="domain" description="Glycerol-3-phosphate dehydrogenase NAD-dependent N-terminal" evidence="1">
    <location>
        <begin position="42"/>
        <end position="102"/>
    </location>
</feature>
<dbReference type="SUPFAM" id="SSF51735">
    <property type="entry name" value="NAD(P)-binding Rossmann-fold domains"/>
    <property type="match status" value="1"/>
</dbReference>
<name>A0A498KFV3_MALDO</name>
<gene>
    <name evidence="2" type="ORF">DVH24_018133</name>
</gene>
<dbReference type="InterPro" id="IPR036291">
    <property type="entry name" value="NAD(P)-bd_dom_sf"/>
</dbReference>
<dbReference type="GO" id="GO:0016616">
    <property type="term" value="F:oxidoreductase activity, acting on the CH-OH group of donors, NAD or NADP as acceptor"/>
    <property type="evidence" value="ECO:0007669"/>
    <property type="project" value="InterPro"/>
</dbReference>
<dbReference type="Gene3D" id="3.40.50.720">
    <property type="entry name" value="NAD(P)-binding Rossmann-like Domain"/>
    <property type="match status" value="1"/>
</dbReference>
<keyword evidence="3" id="KW-1185">Reference proteome</keyword>
<dbReference type="GO" id="GO:0046168">
    <property type="term" value="P:glycerol-3-phosphate catabolic process"/>
    <property type="evidence" value="ECO:0007669"/>
    <property type="project" value="InterPro"/>
</dbReference>
<protein>
    <recommendedName>
        <fullName evidence="1">Glycerol-3-phosphate dehydrogenase NAD-dependent N-terminal domain-containing protein</fullName>
    </recommendedName>
</protein>
<accession>A0A498KFV3</accession>
<evidence type="ECO:0000313" key="2">
    <source>
        <dbReference type="EMBL" id="RXI06091.1"/>
    </source>
</evidence>
<comment type="caution">
    <text evidence="2">The sequence shown here is derived from an EMBL/GenBank/DDBJ whole genome shotgun (WGS) entry which is preliminary data.</text>
</comment>
<sequence>MHSITISGTDAMANNSQPRLFQQSVVNHVICCCLPFHWLNLPIAKTKKSMVSRSLRTVSQITPQALKNPREPFIALSVPSFALELMNKLPTAMVVASKDNKLANAAQQLLACDYLRISTSRLWIFSK</sequence>
<evidence type="ECO:0000313" key="3">
    <source>
        <dbReference type="Proteomes" id="UP000290289"/>
    </source>
</evidence>
<dbReference type="InterPro" id="IPR011128">
    <property type="entry name" value="G3P_DH_NAD-dep_N"/>
</dbReference>
<dbReference type="AlphaFoldDB" id="A0A498KFV3"/>
<proteinExistence type="predicted"/>